<reference evidence="1 2" key="1">
    <citation type="submission" date="2011-05" db="EMBL/GenBank/DDBJ databases">
        <title>Whole genome shotgun sequence of Gordonia alkanivorans NBRC 16433.</title>
        <authorList>
            <person name="Hosoyama A."/>
            <person name="Nakamura S."/>
            <person name="Takarada H."/>
            <person name="Tsuchikane K."/>
            <person name="Yamazaki S."/>
            <person name="Fujita N."/>
        </authorList>
    </citation>
    <scope>NUCLEOTIDE SEQUENCE [LARGE SCALE GENOMIC DNA]</scope>
    <source>
        <strain evidence="1 2">NBRC 16433</strain>
    </source>
</reference>
<comment type="caution">
    <text evidence="1">The sequence shown here is derived from an EMBL/GenBank/DDBJ whole genome shotgun (WGS) entry which is preliminary data.</text>
</comment>
<organism evidence="1 2">
    <name type="scientific">Gordonia alkanivorans NBRC 16433</name>
    <dbReference type="NCBI Taxonomy" id="1027371"/>
    <lineage>
        <taxon>Bacteria</taxon>
        <taxon>Bacillati</taxon>
        <taxon>Actinomycetota</taxon>
        <taxon>Actinomycetes</taxon>
        <taxon>Mycobacteriales</taxon>
        <taxon>Gordoniaceae</taxon>
        <taxon>Gordonia</taxon>
    </lineage>
</organism>
<accession>F9W243</accession>
<evidence type="ECO:0000313" key="1">
    <source>
        <dbReference type="EMBL" id="GAA14903.1"/>
    </source>
</evidence>
<dbReference type="AlphaFoldDB" id="F9W243"/>
<dbReference type="STRING" id="1027371.GOALK_118_00210"/>
<dbReference type="Proteomes" id="UP000003558">
    <property type="component" value="Unassembled WGS sequence"/>
</dbReference>
<protein>
    <submittedName>
        <fullName evidence="1">Uncharacterized protein</fullName>
    </submittedName>
</protein>
<sequence>MIWMMASARPGRMITGRSREVGIRADARAELIPNTAAKLRARRVSSGISTVVPSLRSVFPCDPES</sequence>
<gene>
    <name evidence="1" type="ORF">GOALK_118_00210</name>
</gene>
<evidence type="ECO:0000313" key="2">
    <source>
        <dbReference type="Proteomes" id="UP000003558"/>
    </source>
</evidence>
<name>F9W243_9ACTN</name>
<dbReference type="EMBL" id="BACI01000118">
    <property type="protein sequence ID" value="GAA14903.1"/>
    <property type="molecule type" value="Genomic_DNA"/>
</dbReference>
<proteinExistence type="predicted"/>